<reference evidence="3" key="2">
    <citation type="submission" date="2017-06" db="EMBL/GenBank/DDBJ databases">
        <title>WGS assembly of Brachypodium distachyon.</title>
        <authorList>
            <consortium name="The International Brachypodium Initiative"/>
            <person name="Lucas S."/>
            <person name="Harmon-Smith M."/>
            <person name="Lail K."/>
            <person name="Tice H."/>
            <person name="Grimwood J."/>
            <person name="Bruce D."/>
            <person name="Barry K."/>
            <person name="Shu S."/>
            <person name="Lindquist E."/>
            <person name="Wang M."/>
            <person name="Pitluck S."/>
            <person name="Vogel J.P."/>
            <person name="Garvin D.F."/>
            <person name="Mockler T.C."/>
            <person name="Schmutz J."/>
            <person name="Rokhsar D."/>
            <person name="Bevan M.W."/>
        </authorList>
    </citation>
    <scope>NUCLEOTIDE SEQUENCE</scope>
    <source>
        <strain evidence="3">Bd21</strain>
    </source>
</reference>
<dbReference type="EnsemblPlants" id="KQK19616">
    <property type="protein sequence ID" value="KQK19616"/>
    <property type="gene ID" value="BRADI_1g49330v3"/>
</dbReference>
<dbReference type="PANTHER" id="PTHR31147:SF56">
    <property type="match status" value="1"/>
</dbReference>
<evidence type="ECO:0000313" key="4">
    <source>
        <dbReference type="EnsemblPlants" id="KQK19616"/>
    </source>
</evidence>
<dbReference type="Gramene" id="KQK19616">
    <property type="protein sequence ID" value="KQK19616"/>
    <property type="gene ID" value="BRADI_1g49330v3"/>
</dbReference>
<dbReference type="InterPro" id="IPR023213">
    <property type="entry name" value="CAT-like_dom_sf"/>
</dbReference>
<dbReference type="RefSeq" id="XP_003561101.1">
    <property type="nucleotide sequence ID" value="XM_003561053.2"/>
</dbReference>
<dbReference type="GeneID" id="100841599"/>
<evidence type="ECO:0000313" key="3">
    <source>
        <dbReference type="EMBL" id="KQK19616.1"/>
    </source>
</evidence>
<feature type="region of interest" description="Disordered" evidence="2">
    <location>
        <begin position="183"/>
        <end position="204"/>
    </location>
</feature>
<dbReference type="AlphaFoldDB" id="I1H119"/>
<protein>
    <submittedName>
        <fullName evidence="3 4">Uncharacterized protein</fullName>
    </submittedName>
</protein>
<dbReference type="EMBL" id="CM000880">
    <property type="protein sequence ID" value="KQK19616.1"/>
    <property type="molecule type" value="Genomic_DNA"/>
</dbReference>
<name>I1H119_BRADI</name>
<reference evidence="4" key="3">
    <citation type="submission" date="2018-08" db="UniProtKB">
        <authorList>
            <consortium name="EnsemblPlants"/>
        </authorList>
    </citation>
    <scope>IDENTIFICATION</scope>
    <source>
        <strain evidence="4">cv. Bd21</strain>
    </source>
</reference>
<dbReference type="KEGG" id="bdi:100841599"/>
<evidence type="ECO:0000256" key="2">
    <source>
        <dbReference type="SAM" id="MobiDB-lite"/>
    </source>
</evidence>
<sequence>MAKSAAALITPARATPGGVLPLSSIDRSIVGGLQAHTVQVFDRPPSSACAVAALREGLARALVPYYPVGGRVTPCGGAVDCTGELGVWLLEAAASGCDAAGVLDGRVPGELLLPGAEKLVSGAVLAAQVTRFACGGVAVGVSFSHAVMDGHGAGQFLCAVGEHARGVAPSVASPVWARDALIPDIPRSRPPRGTPPPPMPEPEPRRFVYQVADVSPDSIARVRKEYSQLTKKKACSVFDAVTAVVFKCRALALLATTTELGEELRLGFAVGTQHLVLPAGVAGYYGNCGNMARVRLSPAYSASASLGELVVAIREGKEKLEARVAGWLGGRDGYFDPAPFPVEDYGTVAVSDVRHLGFTEVDYGFGEPRYFFPPTHHLGFPNVYYVKPPKPKAGVRLLLRCVREPHAAAFAAQLAEFARGRDEVYTCRSRI</sequence>
<dbReference type="PANTHER" id="PTHR31147">
    <property type="entry name" value="ACYL TRANSFERASE 4"/>
    <property type="match status" value="1"/>
</dbReference>
<dbReference type="Gene3D" id="3.30.559.10">
    <property type="entry name" value="Chloramphenicol acetyltransferase-like domain"/>
    <property type="match status" value="2"/>
</dbReference>
<proteinExistence type="inferred from homology"/>
<dbReference type="eggNOG" id="ENOG502R6SU">
    <property type="taxonomic scope" value="Eukaryota"/>
</dbReference>
<dbReference type="GO" id="GO:0016747">
    <property type="term" value="F:acyltransferase activity, transferring groups other than amino-acyl groups"/>
    <property type="evidence" value="ECO:0007669"/>
    <property type="project" value="UniProtKB-ARBA"/>
</dbReference>
<evidence type="ECO:0000256" key="1">
    <source>
        <dbReference type="ARBA" id="ARBA00009861"/>
    </source>
</evidence>
<accession>I1H119</accession>
<dbReference type="Pfam" id="PF02458">
    <property type="entry name" value="Transferase"/>
    <property type="match status" value="1"/>
</dbReference>
<dbReference type="HOGENOM" id="CLU_014546_2_0_1"/>
<keyword evidence="5" id="KW-1185">Reference proteome</keyword>
<dbReference type="InterPro" id="IPR050898">
    <property type="entry name" value="Plant_acyltransferase"/>
</dbReference>
<feature type="compositionally biased region" description="Pro residues" evidence="2">
    <location>
        <begin position="192"/>
        <end position="201"/>
    </location>
</feature>
<organism evidence="3">
    <name type="scientific">Brachypodium distachyon</name>
    <name type="common">Purple false brome</name>
    <name type="synonym">Trachynia distachya</name>
    <dbReference type="NCBI Taxonomy" id="15368"/>
    <lineage>
        <taxon>Eukaryota</taxon>
        <taxon>Viridiplantae</taxon>
        <taxon>Streptophyta</taxon>
        <taxon>Embryophyta</taxon>
        <taxon>Tracheophyta</taxon>
        <taxon>Spermatophyta</taxon>
        <taxon>Magnoliopsida</taxon>
        <taxon>Liliopsida</taxon>
        <taxon>Poales</taxon>
        <taxon>Poaceae</taxon>
        <taxon>BOP clade</taxon>
        <taxon>Pooideae</taxon>
        <taxon>Stipodae</taxon>
        <taxon>Brachypodieae</taxon>
        <taxon>Brachypodium</taxon>
    </lineage>
</organism>
<comment type="similarity">
    <text evidence="1">Belongs to the plant acyltransferase family.</text>
</comment>
<dbReference type="OrthoDB" id="444127at2759"/>
<reference evidence="3 4" key="1">
    <citation type="journal article" date="2010" name="Nature">
        <title>Genome sequencing and analysis of the model grass Brachypodium distachyon.</title>
        <authorList>
            <consortium name="International Brachypodium Initiative"/>
        </authorList>
    </citation>
    <scope>NUCLEOTIDE SEQUENCE [LARGE SCALE GENOMIC DNA]</scope>
    <source>
        <strain evidence="3">Bd21</strain>
        <strain evidence="4">cv. Bd21</strain>
    </source>
</reference>
<evidence type="ECO:0000313" key="5">
    <source>
        <dbReference type="Proteomes" id="UP000008810"/>
    </source>
</evidence>
<gene>
    <name evidence="4" type="primary">LOC100841599</name>
    <name evidence="3" type="ORF">BRADI_1g49330v3</name>
</gene>
<dbReference type="Proteomes" id="UP000008810">
    <property type="component" value="Chromosome 1"/>
</dbReference>